<dbReference type="Gene3D" id="2.40.160.10">
    <property type="entry name" value="Porin"/>
    <property type="match status" value="1"/>
</dbReference>
<proteinExistence type="predicted"/>
<evidence type="ECO:0000256" key="2">
    <source>
        <dbReference type="ARBA" id="ARBA00011233"/>
    </source>
</evidence>
<keyword evidence="9" id="KW-0472">Membrane</keyword>
<sequence length="314" mass="32479">MKAEFVIEQGISPTNGQLFGVRSSTGQQFAVVSPFAGSNLAGTKNAFSTSTNRQSYLGVTSGIGTFNMGYQYTNAYVLGTASGYSIGSENIPGAYSSHQYGNDLVGGTRANGLTYISPNFSGFTVRAQYGAAGAAPETAVATGVTASENTGRRFGVMGQYANGPLSAALAYTSLKSTTVGTNANPNSRNGNLTQLGASYDFGVVKLAGTYNTGKSGGTADSAVSSRIRAYQVGLSAPFGAFVPYITVGKAYTQPDGAAGRSADLSQAQVGVRYSLSKRTTAYAMYGQTTDNAATAANQFAYRERKTVIGVTHNF</sequence>
<dbReference type="Proteomes" id="UP001596270">
    <property type="component" value="Unassembled WGS sequence"/>
</dbReference>
<evidence type="ECO:0000256" key="7">
    <source>
        <dbReference type="ARBA" id="ARBA00023065"/>
    </source>
</evidence>
<evidence type="ECO:0000313" key="12">
    <source>
        <dbReference type="EMBL" id="MFC6284690.1"/>
    </source>
</evidence>
<keyword evidence="5" id="KW-0812">Transmembrane</keyword>
<keyword evidence="10" id="KW-0998">Cell outer membrane</keyword>
<dbReference type="CDD" id="cd00342">
    <property type="entry name" value="gram_neg_porins"/>
    <property type="match status" value="1"/>
</dbReference>
<dbReference type="PRINTS" id="PR00184">
    <property type="entry name" value="NEISSPPORIN"/>
</dbReference>
<dbReference type="InterPro" id="IPR002299">
    <property type="entry name" value="Porin_Neis"/>
</dbReference>
<evidence type="ECO:0000256" key="3">
    <source>
        <dbReference type="ARBA" id="ARBA00022448"/>
    </source>
</evidence>
<dbReference type="InterPro" id="IPR033900">
    <property type="entry name" value="Gram_neg_porin_domain"/>
</dbReference>
<dbReference type="InterPro" id="IPR023614">
    <property type="entry name" value="Porin_dom_sf"/>
</dbReference>
<keyword evidence="8" id="KW-0626">Porin</keyword>
<evidence type="ECO:0000256" key="8">
    <source>
        <dbReference type="ARBA" id="ARBA00023114"/>
    </source>
</evidence>
<dbReference type="InterPro" id="IPR050298">
    <property type="entry name" value="Gram-neg_bact_OMP"/>
</dbReference>
<gene>
    <name evidence="12" type="ORF">ACFQND_25975</name>
</gene>
<feature type="domain" description="Porin" evidence="11">
    <location>
        <begin position="42"/>
        <end position="291"/>
    </location>
</feature>
<protein>
    <submittedName>
        <fullName evidence="12">Porin</fullName>
    </submittedName>
</protein>
<dbReference type="InterPro" id="IPR001702">
    <property type="entry name" value="Porin_Gram-ve"/>
</dbReference>
<accession>A0ABW1U6A1</accession>
<keyword evidence="13" id="KW-1185">Reference proteome</keyword>
<keyword evidence="6" id="KW-0732">Signal</keyword>
<keyword evidence="7" id="KW-0406">Ion transport</keyword>
<evidence type="ECO:0000256" key="6">
    <source>
        <dbReference type="ARBA" id="ARBA00022729"/>
    </source>
</evidence>
<evidence type="ECO:0000256" key="9">
    <source>
        <dbReference type="ARBA" id="ARBA00023136"/>
    </source>
</evidence>
<dbReference type="SUPFAM" id="SSF56935">
    <property type="entry name" value="Porins"/>
    <property type="match status" value="1"/>
</dbReference>
<dbReference type="PRINTS" id="PR00182">
    <property type="entry name" value="ECOLNEIPORIN"/>
</dbReference>
<evidence type="ECO:0000259" key="11">
    <source>
        <dbReference type="Pfam" id="PF13609"/>
    </source>
</evidence>
<evidence type="ECO:0000256" key="10">
    <source>
        <dbReference type="ARBA" id="ARBA00023237"/>
    </source>
</evidence>
<keyword evidence="4" id="KW-1134">Transmembrane beta strand</keyword>
<evidence type="ECO:0000256" key="4">
    <source>
        <dbReference type="ARBA" id="ARBA00022452"/>
    </source>
</evidence>
<reference evidence="13" key="1">
    <citation type="journal article" date="2019" name="Int. J. Syst. Evol. Microbiol.">
        <title>The Global Catalogue of Microorganisms (GCM) 10K type strain sequencing project: providing services to taxonomists for standard genome sequencing and annotation.</title>
        <authorList>
            <consortium name="The Broad Institute Genomics Platform"/>
            <consortium name="The Broad Institute Genome Sequencing Center for Infectious Disease"/>
            <person name="Wu L."/>
            <person name="Ma J."/>
        </authorList>
    </citation>
    <scope>NUCLEOTIDE SEQUENCE [LARGE SCALE GENOMIC DNA]</scope>
    <source>
        <strain evidence="13">CCUG 39402</strain>
    </source>
</reference>
<name>A0ABW1U6A1_9BURK</name>
<comment type="subcellular location">
    <subcellularLocation>
        <location evidence="1">Cell outer membrane</location>
        <topology evidence="1">Multi-pass membrane protein</topology>
    </subcellularLocation>
</comment>
<dbReference type="PANTHER" id="PTHR34501:SF9">
    <property type="entry name" value="MAJOR OUTER MEMBRANE PROTEIN P.IA"/>
    <property type="match status" value="1"/>
</dbReference>
<comment type="subunit">
    <text evidence="2">Homotrimer.</text>
</comment>
<dbReference type="EMBL" id="JBHSRS010000084">
    <property type="protein sequence ID" value="MFC6284690.1"/>
    <property type="molecule type" value="Genomic_DNA"/>
</dbReference>
<evidence type="ECO:0000256" key="5">
    <source>
        <dbReference type="ARBA" id="ARBA00022692"/>
    </source>
</evidence>
<organism evidence="12 13">
    <name type="scientific">Polaromonas aquatica</name>
    <dbReference type="NCBI Taxonomy" id="332657"/>
    <lineage>
        <taxon>Bacteria</taxon>
        <taxon>Pseudomonadati</taxon>
        <taxon>Pseudomonadota</taxon>
        <taxon>Betaproteobacteria</taxon>
        <taxon>Burkholderiales</taxon>
        <taxon>Comamonadaceae</taxon>
        <taxon>Polaromonas</taxon>
    </lineage>
</organism>
<dbReference type="PANTHER" id="PTHR34501">
    <property type="entry name" value="PROTEIN YDDL-RELATED"/>
    <property type="match status" value="1"/>
</dbReference>
<evidence type="ECO:0000256" key="1">
    <source>
        <dbReference type="ARBA" id="ARBA00004571"/>
    </source>
</evidence>
<dbReference type="Pfam" id="PF13609">
    <property type="entry name" value="Porin_4"/>
    <property type="match status" value="1"/>
</dbReference>
<keyword evidence="3" id="KW-0813">Transport</keyword>
<comment type="caution">
    <text evidence="12">The sequence shown here is derived from an EMBL/GenBank/DDBJ whole genome shotgun (WGS) entry which is preliminary data.</text>
</comment>
<evidence type="ECO:0000313" key="13">
    <source>
        <dbReference type="Proteomes" id="UP001596270"/>
    </source>
</evidence>